<name>A0A6A6YAG2_9PEZI</name>
<dbReference type="RefSeq" id="XP_033572775.1">
    <property type="nucleotide sequence ID" value="XM_033729093.1"/>
</dbReference>
<evidence type="ECO:0000313" key="4">
    <source>
        <dbReference type="RefSeq" id="XP_033572775.1"/>
    </source>
</evidence>
<dbReference type="EMBL" id="MU003708">
    <property type="protein sequence ID" value="KAF2805811.1"/>
    <property type="molecule type" value="Genomic_DNA"/>
</dbReference>
<sequence length="239" mass="26579">MSPSVNGLLLQPGGTVSTTPNHPTDGCRFLLPLIGYCTPVQVLKRSENASSHSTRVCSLYIGEHQRYGLQLSQCLLWRGTDCGSTSRVPRRSPLSSRLAHVPGFPSHVSRYDGHAAQAPTKQSCHSIPPQACPRTASSDRDPIRALLLGSPNPWPGSCDSPAGASQPLVLVPFLRLQRLRVDPFFKSERPMPGYFWKLQREMSWANRRICNLALRNTTLIFFIFCTSRVCRRTQCFCPS</sequence>
<evidence type="ECO:0000256" key="1">
    <source>
        <dbReference type="SAM" id="MobiDB-lite"/>
    </source>
</evidence>
<accession>A0A6A6YAG2</accession>
<evidence type="ECO:0000313" key="3">
    <source>
        <dbReference type="Proteomes" id="UP000504636"/>
    </source>
</evidence>
<feature type="region of interest" description="Disordered" evidence="1">
    <location>
        <begin position="1"/>
        <end position="21"/>
    </location>
</feature>
<reference evidence="4" key="3">
    <citation type="submission" date="2025-04" db="UniProtKB">
        <authorList>
            <consortium name="RefSeq"/>
        </authorList>
    </citation>
    <scope>IDENTIFICATION</scope>
    <source>
        <strain evidence="4">CBS 304.34</strain>
    </source>
</reference>
<reference evidence="4" key="2">
    <citation type="submission" date="2020-04" db="EMBL/GenBank/DDBJ databases">
        <authorList>
            <consortium name="NCBI Genome Project"/>
        </authorList>
    </citation>
    <scope>NUCLEOTIDE SEQUENCE</scope>
    <source>
        <strain evidence="4">CBS 304.34</strain>
    </source>
</reference>
<gene>
    <name evidence="2 4" type="ORF">BDZ99DRAFT_98985</name>
</gene>
<evidence type="ECO:0000313" key="2">
    <source>
        <dbReference type="EMBL" id="KAF2805811.1"/>
    </source>
</evidence>
<keyword evidence="3" id="KW-1185">Reference proteome</keyword>
<reference evidence="2 4" key="1">
    <citation type="journal article" date="2020" name="Stud. Mycol.">
        <title>101 Dothideomycetes genomes: a test case for predicting lifestyles and emergence of pathogens.</title>
        <authorList>
            <person name="Haridas S."/>
            <person name="Albert R."/>
            <person name="Binder M."/>
            <person name="Bloem J."/>
            <person name="Labutti K."/>
            <person name="Salamov A."/>
            <person name="Andreopoulos B."/>
            <person name="Baker S."/>
            <person name="Barry K."/>
            <person name="Bills G."/>
            <person name="Bluhm B."/>
            <person name="Cannon C."/>
            <person name="Castanera R."/>
            <person name="Culley D."/>
            <person name="Daum C."/>
            <person name="Ezra D."/>
            <person name="Gonzalez J."/>
            <person name="Henrissat B."/>
            <person name="Kuo A."/>
            <person name="Liang C."/>
            <person name="Lipzen A."/>
            <person name="Lutzoni F."/>
            <person name="Magnuson J."/>
            <person name="Mondo S."/>
            <person name="Nolan M."/>
            <person name="Ohm R."/>
            <person name="Pangilinan J."/>
            <person name="Park H.-J."/>
            <person name="Ramirez L."/>
            <person name="Alfaro M."/>
            <person name="Sun H."/>
            <person name="Tritt A."/>
            <person name="Yoshinaga Y."/>
            <person name="Zwiers L.-H."/>
            <person name="Turgeon B."/>
            <person name="Goodwin S."/>
            <person name="Spatafora J."/>
            <person name="Crous P."/>
            <person name="Grigoriev I."/>
        </authorList>
    </citation>
    <scope>NUCLEOTIDE SEQUENCE</scope>
    <source>
        <strain evidence="2 4">CBS 304.34</strain>
    </source>
</reference>
<proteinExistence type="predicted"/>
<dbReference type="Proteomes" id="UP000504636">
    <property type="component" value="Unplaced"/>
</dbReference>
<protein>
    <submittedName>
        <fullName evidence="2 4">Uncharacterized protein</fullName>
    </submittedName>
</protein>
<dbReference type="GeneID" id="54469986"/>
<organism evidence="2">
    <name type="scientific">Mytilinidion resinicola</name>
    <dbReference type="NCBI Taxonomy" id="574789"/>
    <lineage>
        <taxon>Eukaryota</taxon>
        <taxon>Fungi</taxon>
        <taxon>Dikarya</taxon>
        <taxon>Ascomycota</taxon>
        <taxon>Pezizomycotina</taxon>
        <taxon>Dothideomycetes</taxon>
        <taxon>Pleosporomycetidae</taxon>
        <taxon>Mytilinidiales</taxon>
        <taxon>Mytilinidiaceae</taxon>
        <taxon>Mytilinidion</taxon>
    </lineage>
</organism>
<dbReference type="AlphaFoldDB" id="A0A6A6YAG2"/>